<dbReference type="GO" id="GO:0005829">
    <property type="term" value="C:cytosol"/>
    <property type="evidence" value="ECO:0007669"/>
    <property type="project" value="TreeGrafter"/>
</dbReference>
<keyword evidence="4" id="KW-0648">Protein biosynthesis</keyword>
<dbReference type="InterPro" id="IPR041711">
    <property type="entry name" value="Met-tRNA-FMT_N"/>
</dbReference>
<dbReference type="EMBL" id="UINC01025249">
    <property type="protein sequence ID" value="SVB00475.1"/>
    <property type="molecule type" value="Genomic_DNA"/>
</dbReference>
<dbReference type="Pfam" id="PF00551">
    <property type="entry name" value="Formyl_trans_N"/>
    <property type="match status" value="1"/>
</dbReference>
<dbReference type="PANTHER" id="PTHR11138:SF5">
    <property type="entry name" value="METHIONYL-TRNA FORMYLTRANSFERASE, MITOCHONDRIAL"/>
    <property type="match status" value="1"/>
</dbReference>
<evidence type="ECO:0000259" key="5">
    <source>
        <dbReference type="Pfam" id="PF00551"/>
    </source>
</evidence>
<dbReference type="InterPro" id="IPR002376">
    <property type="entry name" value="Formyl_transf_N"/>
</dbReference>
<dbReference type="SUPFAM" id="SSF53328">
    <property type="entry name" value="Formyltransferase"/>
    <property type="match status" value="1"/>
</dbReference>
<name>A0A382AFX2_9ZZZZ</name>
<gene>
    <name evidence="7" type="ORF">METZ01_LOCUS153329</name>
</gene>
<dbReference type="InterPro" id="IPR005794">
    <property type="entry name" value="Fmt"/>
</dbReference>
<reference evidence="7" key="1">
    <citation type="submission" date="2018-05" db="EMBL/GenBank/DDBJ databases">
        <authorList>
            <person name="Lanie J.A."/>
            <person name="Ng W.-L."/>
            <person name="Kazmierczak K.M."/>
            <person name="Andrzejewski T.M."/>
            <person name="Davidsen T.M."/>
            <person name="Wayne K.J."/>
            <person name="Tettelin H."/>
            <person name="Glass J.I."/>
            <person name="Rusch D."/>
            <person name="Podicherti R."/>
            <person name="Tsui H.-C.T."/>
            <person name="Winkler M.E."/>
        </authorList>
    </citation>
    <scope>NUCLEOTIDE SEQUENCE</scope>
</reference>
<dbReference type="AlphaFoldDB" id="A0A382AFX2"/>
<evidence type="ECO:0000259" key="6">
    <source>
        <dbReference type="Pfam" id="PF02911"/>
    </source>
</evidence>
<dbReference type="CDD" id="cd08646">
    <property type="entry name" value="FMT_core_Met-tRNA-FMT_N"/>
    <property type="match status" value="1"/>
</dbReference>
<dbReference type="NCBIfam" id="TIGR00460">
    <property type="entry name" value="fmt"/>
    <property type="match status" value="1"/>
</dbReference>
<keyword evidence="3" id="KW-0808">Transferase</keyword>
<feature type="non-terminal residue" evidence="7">
    <location>
        <position position="1"/>
    </location>
</feature>
<proteinExistence type="inferred from homology"/>
<dbReference type="SUPFAM" id="SSF50486">
    <property type="entry name" value="FMT C-terminal domain-like"/>
    <property type="match status" value="1"/>
</dbReference>
<dbReference type="EC" id="2.1.2.9" evidence="2"/>
<dbReference type="PANTHER" id="PTHR11138">
    <property type="entry name" value="METHIONYL-TRNA FORMYLTRANSFERASE"/>
    <property type="match status" value="1"/>
</dbReference>
<organism evidence="7">
    <name type="scientific">marine metagenome</name>
    <dbReference type="NCBI Taxonomy" id="408172"/>
    <lineage>
        <taxon>unclassified sequences</taxon>
        <taxon>metagenomes</taxon>
        <taxon>ecological metagenomes</taxon>
    </lineage>
</organism>
<dbReference type="Pfam" id="PF02911">
    <property type="entry name" value="Formyl_trans_C"/>
    <property type="match status" value="1"/>
</dbReference>
<dbReference type="InterPro" id="IPR005793">
    <property type="entry name" value="Formyl_trans_C"/>
</dbReference>
<protein>
    <recommendedName>
        <fullName evidence="2">methionyl-tRNA formyltransferase</fullName>
        <ecNumber evidence="2">2.1.2.9</ecNumber>
    </recommendedName>
</protein>
<evidence type="ECO:0000256" key="2">
    <source>
        <dbReference type="ARBA" id="ARBA00012261"/>
    </source>
</evidence>
<dbReference type="CDD" id="cd08704">
    <property type="entry name" value="Met_tRNA_FMT_C"/>
    <property type="match status" value="1"/>
</dbReference>
<sequence>LFQPQTLDDPEFLNEMEILSPDYFLVVAFKILPDLLLDIPQKGSINLHASLLPHYRGAAPIQRAIMNGEIETGLTTFIIRKSVDTGSILMQVIAPIADSDTFGTLSKKMSIKGANLLLETLHRLKNNSLSPKEQDHSHATSAPKIKENDSCIKWSQPAEKIHNQIRGLAPKPGAFTYFNGMRLKILRSSVNYFNEKHNPGLVIFCDKKLLIIQTGDGHIELNTIQREGKKTMETPDFLNGIDINIGDMFGK</sequence>
<dbReference type="Gene3D" id="3.40.50.12230">
    <property type="match status" value="1"/>
</dbReference>
<evidence type="ECO:0000256" key="3">
    <source>
        <dbReference type="ARBA" id="ARBA00022679"/>
    </source>
</evidence>
<dbReference type="InterPro" id="IPR011034">
    <property type="entry name" value="Formyl_transferase-like_C_sf"/>
</dbReference>
<feature type="domain" description="Formyl transferase C-terminal" evidence="6">
    <location>
        <begin position="144"/>
        <end position="240"/>
    </location>
</feature>
<accession>A0A382AFX2</accession>
<feature type="domain" description="Formyl transferase N-terminal" evidence="5">
    <location>
        <begin position="2"/>
        <end position="120"/>
    </location>
</feature>
<evidence type="ECO:0000256" key="4">
    <source>
        <dbReference type="ARBA" id="ARBA00022917"/>
    </source>
</evidence>
<comment type="similarity">
    <text evidence="1">Belongs to the Fmt family.</text>
</comment>
<evidence type="ECO:0000256" key="1">
    <source>
        <dbReference type="ARBA" id="ARBA00010699"/>
    </source>
</evidence>
<evidence type="ECO:0000313" key="7">
    <source>
        <dbReference type="EMBL" id="SVB00475.1"/>
    </source>
</evidence>
<dbReference type="GO" id="GO:0004479">
    <property type="term" value="F:methionyl-tRNA formyltransferase activity"/>
    <property type="evidence" value="ECO:0007669"/>
    <property type="project" value="UniProtKB-EC"/>
</dbReference>
<dbReference type="InterPro" id="IPR044135">
    <property type="entry name" value="Met-tRNA-FMT_C"/>
</dbReference>
<dbReference type="InterPro" id="IPR036477">
    <property type="entry name" value="Formyl_transf_N_sf"/>
</dbReference>